<accession>A0A1X2H2U0</accession>
<evidence type="ECO:0000259" key="4">
    <source>
        <dbReference type="PROSITE" id="PS50048"/>
    </source>
</evidence>
<feature type="region of interest" description="Disordered" evidence="3">
    <location>
        <begin position="131"/>
        <end position="154"/>
    </location>
</feature>
<evidence type="ECO:0000256" key="2">
    <source>
        <dbReference type="ARBA" id="ARBA00023242"/>
    </source>
</evidence>
<evidence type="ECO:0000256" key="3">
    <source>
        <dbReference type="SAM" id="MobiDB-lite"/>
    </source>
</evidence>
<feature type="region of interest" description="Disordered" evidence="3">
    <location>
        <begin position="382"/>
        <end position="409"/>
    </location>
</feature>
<reference evidence="5 6" key="1">
    <citation type="submission" date="2016-07" db="EMBL/GenBank/DDBJ databases">
        <title>Pervasive Adenine N6-methylation of Active Genes in Fungi.</title>
        <authorList>
            <consortium name="DOE Joint Genome Institute"/>
            <person name="Mondo S.J."/>
            <person name="Dannebaum R.O."/>
            <person name="Kuo R.C."/>
            <person name="Labutti K."/>
            <person name="Haridas S."/>
            <person name="Kuo A."/>
            <person name="Salamov A."/>
            <person name="Ahrendt S.R."/>
            <person name="Lipzen A."/>
            <person name="Sullivan W."/>
            <person name="Andreopoulos W.B."/>
            <person name="Clum A."/>
            <person name="Lindquist E."/>
            <person name="Daum C."/>
            <person name="Ramamoorthy G.K."/>
            <person name="Gryganskyi A."/>
            <person name="Culley D."/>
            <person name="Magnuson J.K."/>
            <person name="James T.Y."/>
            <person name="O'Malley M.A."/>
            <person name="Stajich J.E."/>
            <person name="Spatafora J.W."/>
            <person name="Visel A."/>
            <person name="Grigoriev I.V."/>
        </authorList>
    </citation>
    <scope>NUCLEOTIDE SEQUENCE [LARGE SCALE GENOMIC DNA]</scope>
    <source>
        <strain evidence="5 6">NRRL 2496</strain>
    </source>
</reference>
<proteinExistence type="predicted"/>
<dbReference type="EMBL" id="MCGN01000011">
    <property type="protein sequence ID" value="ORY91341.1"/>
    <property type="molecule type" value="Genomic_DNA"/>
</dbReference>
<dbReference type="PANTHER" id="PTHR47659">
    <property type="entry name" value="ZN(II)2CYS6 TRANSCRIPTION FACTOR (EUROFUNG)-RELATED"/>
    <property type="match status" value="1"/>
</dbReference>
<organism evidence="5 6">
    <name type="scientific">Syncephalastrum racemosum</name>
    <name type="common">Filamentous fungus</name>
    <dbReference type="NCBI Taxonomy" id="13706"/>
    <lineage>
        <taxon>Eukaryota</taxon>
        <taxon>Fungi</taxon>
        <taxon>Fungi incertae sedis</taxon>
        <taxon>Mucoromycota</taxon>
        <taxon>Mucoromycotina</taxon>
        <taxon>Mucoromycetes</taxon>
        <taxon>Mucorales</taxon>
        <taxon>Syncephalastraceae</taxon>
        <taxon>Syncephalastrum</taxon>
    </lineage>
</organism>
<gene>
    <name evidence="5" type="ORF">BCR43DRAFT_498925</name>
</gene>
<dbReference type="PROSITE" id="PS00463">
    <property type="entry name" value="ZN2_CY6_FUNGAL_1"/>
    <property type="match status" value="1"/>
</dbReference>
<evidence type="ECO:0000313" key="6">
    <source>
        <dbReference type="Proteomes" id="UP000242180"/>
    </source>
</evidence>
<evidence type="ECO:0000256" key="1">
    <source>
        <dbReference type="ARBA" id="ARBA00022723"/>
    </source>
</evidence>
<feature type="region of interest" description="Disordered" evidence="3">
    <location>
        <begin position="474"/>
        <end position="525"/>
    </location>
</feature>
<feature type="compositionally biased region" description="Low complexity" evidence="3">
    <location>
        <begin position="340"/>
        <end position="353"/>
    </location>
</feature>
<keyword evidence="6" id="KW-1185">Reference proteome</keyword>
<dbReference type="OMA" id="ACDIGRP"/>
<feature type="compositionally biased region" description="Polar residues" evidence="3">
    <location>
        <begin position="387"/>
        <end position="409"/>
    </location>
</feature>
<dbReference type="GO" id="GO:0008270">
    <property type="term" value="F:zinc ion binding"/>
    <property type="evidence" value="ECO:0007669"/>
    <property type="project" value="InterPro"/>
</dbReference>
<dbReference type="InterPro" id="IPR050335">
    <property type="entry name" value="ERT1_acuK_gluconeogen_tf"/>
</dbReference>
<dbReference type="InterPro" id="IPR001138">
    <property type="entry name" value="Zn2Cys6_DnaBD"/>
</dbReference>
<feature type="compositionally biased region" description="Pro residues" evidence="3">
    <location>
        <begin position="330"/>
        <end position="339"/>
    </location>
</feature>
<dbReference type="STRING" id="13706.A0A1X2H2U0"/>
<dbReference type="AlphaFoldDB" id="A0A1X2H2U0"/>
<dbReference type="GO" id="GO:0000981">
    <property type="term" value="F:DNA-binding transcription factor activity, RNA polymerase II-specific"/>
    <property type="evidence" value="ECO:0007669"/>
    <property type="project" value="InterPro"/>
</dbReference>
<dbReference type="PROSITE" id="PS50048">
    <property type="entry name" value="ZN2_CY6_FUNGAL_2"/>
    <property type="match status" value="1"/>
</dbReference>
<name>A0A1X2H2U0_SYNRA</name>
<protein>
    <recommendedName>
        <fullName evidence="4">Zn(2)-C6 fungal-type domain-containing protein</fullName>
    </recommendedName>
</protein>
<keyword evidence="2" id="KW-0539">Nucleus</keyword>
<dbReference type="CDD" id="cd00067">
    <property type="entry name" value="GAL4"/>
    <property type="match status" value="1"/>
</dbReference>
<dbReference type="PANTHER" id="PTHR47659:SF4">
    <property type="entry name" value="ZN(II)2CYS6 TRANSCRIPTION FACTOR (EUROFUNG)"/>
    <property type="match status" value="1"/>
</dbReference>
<dbReference type="InParanoid" id="A0A1X2H2U0"/>
<feature type="domain" description="Zn(2)-C6 fungal-type" evidence="4">
    <location>
        <begin position="49"/>
        <end position="80"/>
    </location>
</feature>
<dbReference type="OrthoDB" id="1555531at2759"/>
<feature type="region of interest" description="Disordered" evidence="3">
    <location>
        <begin position="306"/>
        <end position="369"/>
    </location>
</feature>
<dbReference type="Proteomes" id="UP000242180">
    <property type="component" value="Unassembled WGS sequence"/>
</dbReference>
<sequence>MSSTTTFALPIPRSTVFVMQLETPSTSPQHTGLTSAPPKRQYKTHVHSACVECKKAHVACDVSRPCKRCVAGGKAETCRDAKHKKRGRPKRQDIPVILPTKQHYEQAYPVSKTQQQLEPERQQRQFSFIQESTPEESVVSQEQQALRDPEPPPASEDIVLLLTTDLHCARASDSVALWGYHPLDLAHRSMYILISEHDSDRLSRLHQLLIESIKQQQQRQRNQQTLPSTASVFQSVPPTQLVHAAPGSKTYSDTLRIEYKHGGHELYRVLLYLGGGLGANMISGDHLDKLYIVAELRKHQYQVEYVPQQQPPIPSSPSSLPHPNTHAPVSQPPPPPLSLPPTTSTPPSSYHPYPHSHPHPHPASLSRNSGNLHRDVVARQGTLPGHFQTNSRLHTVSLSPNTGRSTPKINIAPMTQKQSSDQPYFRPIRAARPSPAAQTNQQEMLAYKFIPAPSQPTHPTLQYFLQTSSSALNAAASAAQQGDPKRGPGAAQPDAKEVTPSPPSQPTITQYESRTDKAKAANAPMSIRSLLC</sequence>
<keyword evidence="1" id="KW-0479">Metal-binding</keyword>
<comment type="caution">
    <text evidence="5">The sequence shown here is derived from an EMBL/GenBank/DDBJ whole genome shotgun (WGS) entry which is preliminary data.</text>
</comment>
<evidence type="ECO:0000313" key="5">
    <source>
        <dbReference type="EMBL" id="ORY91341.1"/>
    </source>
</evidence>